<dbReference type="PROSITE" id="PS50297">
    <property type="entry name" value="ANK_REP_REGION"/>
    <property type="match status" value="2"/>
</dbReference>
<evidence type="ECO:0000313" key="9">
    <source>
        <dbReference type="EMBL" id="CAK9199481.1"/>
    </source>
</evidence>
<keyword evidence="4" id="KW-0446">Lipid-binding</keyword>
<feature type="repeat" description="ANK" evidence="5">
    <location>
        <begin position="298"/>
        <end position="330"/>
    </location>
</feature>
<evidence type="ECO:0000256" key="7">
    <source>
        <dbReference type="SAM" id="Phobius"/>
    </source>
</evidence>
<feature type="repeat" description="ANK" evidence="5">
    <location>
        <begin position="265"/>
        <end position="297"/>
    </location>
</feature>
<reference evidence="9" key="1">
    <citation type="submission" date="2024-02" db="EMBL/GenBank/DDBJ databases">
        <authorList>
            <consortium name="ELIXIR-Norway"/>
            <consortium name="Elixir Norway"/>
        </authorList>
    </citation>
    <scope>NUCLEOTIDE SEQUENCE</scope>
</reference>
<evidence type="ECO:0000256" key="6">
    <source>
        <dbReference type="SAM" id="MobiDB-lite"/>
    </source>
</evidence>
<organism evidence="9 10">
    <name type="scientific">Sphagnum troendelagicum</name>
    <dbReference type="NCBI Taxonomy" id="128251"/>
    <lineage>
        <taxon>Eukaryota</taxon>
        <taxon>Viridiplantae</taxon>
        <taxon>Streptophyta</taxon>
        <taxon>Embryophyta</taxon>
        <taxon>Bryophyta</taxon>
        <taxon>Sphagnophytina</taxon>
        <taxon>Sphagnopsida</taxon>
        <taxon>Sphagnales</taxon>
        <taxon>Sphagnaceae</taxon>
        <taxon>Sphagnum</taxon>
    </lineage>
</organism>
<dbReference type="Pfam" id="PF00887">
    <property type="entry name" value="ACBP"/>
    <property type="match status" value="1"/>
</dbReference>
<proteinExistence type="inferred from homology"/>
<dbReference type="InterPro" id="IPR035984">
    <property type="entry name" value="Acyl-CoA-binding_sf"/>
</dbReference>
<dbReference type="SUPFAM" id="SSF47027">
    <property type="entry name" value="Acyl-CoA binding protein"/>
    <property type="match status" value="1"/>
</dbReference>
<dbReference type="Proteomes" id="UP001497512">
    <property type="component" value="Chromosome 12"/>
</dbReference>
<comment type="similarity">
    <text evidence="1">Belongs to the ACBP family.</text>
</comment>
<dbReference type="InterPro" id="IPR036770">
    <property type="entry name" value="Ankyrin_rpt-contain_sf"/>
</dbReference>
<evidence type="ECO:0000256" key="5">
    <source>
        <dbReference type="PROSITE-ProRule" id="PRU00023"/>
    </source>
</evidence>
<dbReference type="PROSITE" id="PS50088">
    <property type="entry name" value="ANK_REPEAT"/>
    <property type="match status" value="2"/>
</dbReference>
<keyword evidence="7" id="KW-0812">Transmembrane</keyword>
<dbReference type="SMART" id="SM00248">
    <property type="entry name" value="ANK"/>
    <property type="match status" value="3"/>
</dbReference>
<name>A0ABP0TLC0_9BRYO</name>
<accession>A0ABP0TLC0</accession>
<dbReference type="InterPro" id="IPR014352">
    <property type="entry name" value="FERM/acyl-CoA-bd_prot_sf"/>
</dbReference>
<gene>
    <name evidence="9" type="ORF">CSSPTR1EN2_LOCUS4958</name>
</gene>
<keyword evidence="3 5" id="KW-0040">ANK repeat</keyword>
<evidence type="ECO:0000256" key="1">
    <source>
        <dbReference type="ARBA" id="ARBA00005567"/>
    </source>
</evidence>
<dbReference type="PRINTS" id="PR01415">
    <property type="entry name" value="ANKYRIN"/>
</dbReference>
<keyword evidence="7" id="KW-1133">Transmembrane helix</keyword>
<dbReference type="InterPro" id="IPR002110">
    <property type="entry name" value="Ankyrin_rpt"/>
</dbReference>
<dbReference type="PROSITE" id="PS51228">
    <property type="entry name" value="ACB_2"/>
    <property type="match status" value="1"/>
</dbReference>
<dbReference type="EMBL" id="OZ019904">
    <property type="protein sequence ID" value="CAK9199481.1"/>
    <property type="molecule type" value="Genomic_DNA"/>
</dbReference>
<evidence type="ECO:0000259" key="8">
    <source>
        <dbReference type="PROSITE" id="PS51228"/>
    </source>
</evidence>
<feature type="region of interest" description="Disordered" evidence="6">
    <location>
        <begin position="63"/>
        <end position="89"/>
    </location>
</feature>
<feature type="domain" description="ACB" evidence="8">
    <location>
        <begin position="98"/>
        <end position="187"/>
    </location>
</feature>
<evidence type="ECO:0000256" key="4">
    <source>
        <dbReference type="ARBA" id="ARBA00023121"/>
    </source>
</evidence>
<evidence type="ECO:0000256" key="2">
    <source>
        <dbReference type="ARBA" id="ARBA00022737"/>
    </source>
</evidence>
<keyword evidence="7" id="KW-0472">Membrane</keyword>
<dbReference type="Gene3D" id="1.20.80.10">
    <property type="match status" value="1"/>
</dbReference>
<evidence type="ECO:0000313" key="10">
    <source>
        <dbReference type="Proteomes" id="UP001497512"/>
    </source>
</evidence>
<dbReference type="Gene3D" id="1.25.40.20">
    <property type="entry name" value="Ankyrin repeat-containing domain"/>
    <property type="match status" value="2"/>
</dbReference>
<keyword evidence="2" id="KW-0677">Repeat</keyword>
<sequence length="351" mass="38153">MTDWQEVVQASILGLIFAFMVAKLVSVVFSFRGENLRVERDPAAPSFTINRELAPADELTAPLASLREEEESEEETIEKGSEEGNETDDWEGVESSELEEHFGAASTYVASMVTLPGVKPSSDAMLKLYAYYKIATEGPCSTSQPSVLQPTARAKWNAWQKLGNLPQEEAMQCYIAVLTEISPTWHQNSQKSKKPMEEALEEPRGAIASSKMGTGPVFSSLAMSEEGVGEEGTLEAIHACAREGDLQGLGQLLDHGSPVDVKDSDGRTPLIWAADRGELSAVEILLAKGAEINAQDIEGQTALHYATVCEQEAVAKYLFEHGADANIADKEGDTPLKLCPPHWVWMQSSPP</sequence>
<dbReference type="InterPro" id="IPR000582">
    <property type="entry name" value="Acyl-CoA-binding_protein"/>
</dbReference>
<evidence type="ECO:0000256" key="3">
    <source>
        <dbReference type="ARBA" id="ARBA00023043"/>
    </source>
</evidence>
<keyword evidence="10" id="KW-1185">Reference proteome</keyword>
<dbReference type="SUPFAM" id="SSF48403">
    <property type="entry name" value="Ankyrin repeat"/>
    <property type="match status" value="1"/>
</dbReference>
<dbReference type="PANTHER" id="PTHR24119">
    <property type="entry name" value="ACYL-COA-BINDING DOMAIN-CONTAINING PROTEIN 6"/>
    <property type="match status" value="1"/>
</dbReference>
<dbReference type="Pfam" id="PF12796">
    <property type="entry name" value="Ank_2"/>
    <property type="match status" value="1"/>
</dbReference>
<dbReference type="PANTHER" id="PTHR24119:SF0">
    <property type="entry name" value="ACYL-COA-BINDING DOMAIN-CONTAINING PROTEIN 6"/>
    <property type="match status" value="1"/>
</dbReference>
<feature type="transmembrane region" description="Helical" evidence="7">
    <location>
        <begin position="12"/>
        <end position="31"/>
    </location>
</feature>
<protein>
    <recommendedName>
        <fullName evidence="8">ACB domain-containing protein</fullName>
    </recommendedName>
</protein>
<dbReference type="PRINTS" id="PR00689">
    <property type="entry name" value="ACOABINDINGP"/>
</dbReference>